<evidence type="ECO:0000259" key="5">
    <source>
        <dbReference type="PROSITE" id="PS50885"/>
    </source>
</evidence>
<dbReference type="GO" id="GO:0005886">
    <property type="term" value="C:plasma membrane"/>
    <property type="evidence" value="ECO:0007669"/>
    <property type="project" value="UniProtKB-SubCell"/>
</dbReference>
<evidence type="ECO:0000259" key="4">
    <source>
        <dbReference type="PROSITE" id="PS50111"/>
    </source>
</evidence>
<evidence type="ECO:0000256" key="2">
    <source>
        <dbReference type="PROSITE-ProRule" id="PRU00284"/>
    </source>
</evidence>
<name>A0A3Q9BPU9_9BURK</name>
<keyword evidence="3" id="KW-0812">Transmembrane</keyword>
<dbReference type="CDD" id="cd06225">
    <property type="entry name" value="HAMP"/>
    <property type="match status" value="1"/>
</dbReference>
<protein>
    <submittedName>
        <fullName evidence="6">HAMP domain-containing protein</fullName>
    </submittedName>
</protein>
<dbReference type="PANTHER" id="PTHR43531:SF7">
    <property type="entry name" value="AEROTAXIS RECEPTOR"/>
    <property type="match status" value="1"/>
</dbReference>
<dbReference type="PRINTS" id="PR00260">
    <property type="entry name" value="CHEMTRNSDUCR"/>
</dbReference>
<dbReference type="Pfam" id="PF00672">
    <property type="entry name" value="HAMP"/>
    <property type="match status" value="1"/>
</dbReference>
<keyword evidence="7" id="KW-1185">Reference proteome</keyword>
<dbReference type="EMBL" id="CP034464">
    <property type="protein sequence ID" value="AZP11666.1"/>
    <property type="molecule type" value="Genomic_DNA"/>
</dbReference>
<dbReference type="Proteomes" id="UP000275663">
    <property type="component" value="Chromosome"/>
</dbReference>
<dbReference type="CDD" id="cd11386">
    <property type="entry name" value="MCP_signal"/>
    <property type="match status" value="1"/>
</dbReference>
<accession>A0A3Q9BPU9</accession>
<feature type="domain" description="Methyl-accepting transducer" evidence="4">
    <location>
        <begin position="451"/>
        <end position="680"/>
    </location>
</feature>
<dbReference type="SMART" id="SM00304">
    <property type="entry name" value="HAMP"/>
    <property type="match status" value="1"/>
</dbReference>
<dbReference type="KEGG" id="upv:EJN92_06455"/>
<dbReference type="InterPro" id="IPR004089">
    <property type="entry name" value="MCPsignal_dom"/>
</dbReference>
<evidence type="ECO:0000256" key="1">
    <source>
        <dbReference type="ARBA" id="ARBA00029447"/>
    </source>
</evidence>
<sequence length="824" mass="88834">MPHFSYLVISILQKSEKIDSAFPQVNPKEERNMPPNIKDLIARICASSMPKSRDELINRVMHPCSVLMSKLSLRTKLLCMFGTFIAAIIVLGAYTVSNQNTDLNTARSESQGVELSRQIMLVLIQTQKHRGLVNLKLSGQDTDASLKTLRSELNKSLNQLDTAIELYSEFALANPWKATADELRQLASGKIASNSADNLAQHSRLIAQILSFSNLNNETSGLLFDPVASSYLLMDVAIQKIPVWIENLAILRGMGAGFIKSGNIDFSGKAALISRLDGLRSAIAAATEMDAALKRAGETMSAEQQLALKTSTDFAATVRKNLLGENIEGDASAYFAQASLAIEKTVLLQTHLQNRLNSILSERISALTLQRNLTIFIMLAALFATAYLVFGFYRSFISAMADVGASALSVAKGDLTKQVHIDGKDELAQTGDALEKMNLNLSALVANVRTNSSMVSQLGQILAVGISDMAIRTEQQASSLEQTSASVEDLAATVKKNADSAKSADNLASNVRLIAESSGDIMHAAVESMQGIHTSANKMQEIVSMIDRIAFQTDILALNAAVEASHAGTHGLGFAVVANEVRALAQRTADAARQIRRLIDDAVSKVETGVEQINEVNLTLADIVSGIRNLASNTNSISTASADQSNGLAQISEAIRHLDEITQSNGKMAEEAKHASIDLETRALALTEAVSMFRLRQGTADEAHALVKKATALFHVNGMSTLQRITDDYDHVFADRDMYVFAFNRDGQYLAFAGNAAKLEVNLMTVSGLDGRKLVEDAFALGAVGGWVDYTIVNPVTKKIETKTSYLEPISADIVVGCGVYKSA</sequence>
<feature type="transmembrane region" description="Helical" evidence="3">
    <location>
        <begin position="373"/>
        <end position="393"/>
    </location>
</feature>
<dbReference type="GO" id="GO:0004888">
    <property type="term" value="F:transmembrane signaling receptor activity"/>
    <property type="evidence" value="ECO:0007669"/>
    <property type="project" value="InterPro"/>
</dbReference>
<dbReference type="InterPro" id="IPR051310">
    <property type="entry name" value="MCP_chemotaxis"/>
</dbReference>
<dbReference type="OrthoDB" id="8780225at2"/>
<dbReference type="SUPFAM" id="SSF58104">
    <property type="entry name" value="Methyl-accepting chemotaxis protein (MCP) signaling domain"/>
    <property type="match status" value="1"/>
</dbReference>
<evidence type="ECO:0000256" key="3">
    <source>
        <dbReference type="SAM" id="Phobius"/>
    </source>
</evidence>
<keyword evidence="3" id="KW-1133">Transmembrane helix</keyword>
<comment type="similarity">
    <text evidence="1">Belongs to the methyl-accepting chemotaxis (MCP) protein family.</text>
</comment>
<feature type="transmembrane region" description="Helical" evidence="3">
    <location>
        <begin position="77"/>
        <end position="96"/>
    </location>
</feature>
<dbReference type="Gene3D" id="3.30.450.20">
    <property type="entry name" value="PAS domain"/>
    <property type="match status" value="1"/>
</dbReference>
<keyword evidence="2" id="KW-0807">Transducer</keyword>
<dbReference type="InterPro" id="IPR004090">
    <property type="entry name" value="Chemotax_Me-accpt_rcpt"/>
</dbReference>
<dbReference type="SMART" id="SM00283">
    <property type="entry name" value="MA"/>
    <property type="match status" value="1"/>
</dbReference>
<dbReference type="AlphaFoldDB" id="A0A3Q9BPU9"/>
<evidence type="ECO:0000313" key="6">
    <source>
        <dbReference type="EMBL" id="AZP11666.1"/>
    </source>
</evidence>
<dbReference type="Gene3D" id="1.10.287.950">
    <property type="entry name" value="Methyl-accepting chemotaxis protein"/>
    <property type="match status" value="1"/>
</dbReference>
<dbReference type="GO" id="GO:0007165">
    <property type="term" value="P:signal transduction"/>
    <property type="evidence" value="ECO:0007669"/>
    <property type="project" value="UniProtKB-KW"/>
</dbReference>
<dbReference type="InterPro" id="IPR003660">
    <property type="entry name" value="HAMP_dom"/>
</dbReference>
<dbReference type="Pfam" id="PF00015">
    <property type="entry name" value="MCPsignal"/>
    <property type="match status" value="1"/>
</dbReference>
<evidence type="ECO:0000313" key="7">
    <source>
        <dbReference type="Proteomes" id="UP000275663"/>
    </source>
</evidence>
<keyword evidence="3" id="KW-0472">Membrane</keyword>
<proteinExistence type="inferred from homology"/>
<dbReference type="GO" id="GO:0006935">
    <property type="term" value="P:chemotaxis"/>
    <property type="evidence" value="ECO:0007669"/>
    <property type="project" value="InterPro"/>
</dbReference>
<feature type="domain" description="HAMP" evidence="5">
    <location>
        <begin position="394"/>
        <end position="446"/>
    </location>
</feature>
<dbReference type="PROSITE" id="PS50885">
    <property type="entry name" value="HAMP"/>
    <property type="match status" value="1"/>
</dbReference>
<dbReference type="PROSITE" id="PS50111">
    <property type="entry name" value="CHEMOTAXIS_TRANSDUC_2"/>
    <property type="match status" value="1"/>
</dbReference>
<reference evidence="6 7" key="1">
    <citation type="journal article" date="2011" name="Int. J. Syst. Evol. Microbiol.">
        <title>Description of Undibacterium oligocarboniphilum sp. nov., isolated from purified water, and Undibacterium pigrum strain CCUG 49012 as the type strain of Undibacterium parvum sp. nov., and emended descriptions of the genus Undibacterium and the species Undibacterium pigrum.</title>
        <authorList>
            <person name="Eder W."/>
            <person name="Wanner G."/>
            <person name="Ludwig W."/>
            <person name="Busse H.J."/>
            <person name="Ziemke-Kageler F."/>
            <person name="Lang E."/>
        </authorList>
    </citation>
    <scope>NUCLEOTIDE SEQUENCE [LARGE SCALE GENOMIC DNA]</scope>
    <source>
        <strain evidence="6 7">DSM 23061</strain>
    </source>
</reference>
<dbReference type="PANTHER" id="PTHR43531">
    <property type="entry name" value="PROTEIN ICFG"/>
    <property type="match status" value="1"/>
</dbReference>
<organism evidence="6 7">
    <name type="scientific">Undibacterium parvum</name>
    <dbReference type="NCBI Taxonomy" id="401471"/>
    <lineage>
        <taxon>Bacteria</taxon>
        <taxon>Pseudomonadati</taxon>
        <taxon>Pseudomonadota</taxon>
        <taxon>Betaproteobacteria</taxon>
        <taxon>Burkholderiales</taxon>
        <taxon>Oxalobacteraceae</taxon>
        <taxon>Undibacterium</taxon>
    </lineage>
</organism>
<gene>
    <name evidence="6" type="ORF">EJN92_06455</name>
</gene>